<dbReference type="InterPro" id="IPR006180">
    <property type="entry name" value="3-OHacyl-CoA_DH_CS"/>
</dbReference>
<keyword evidence="1" id="KW-0560">Oxidoreductase</keyword>
<dbReference type="InterPro" id="IPR036291">
    <property type="entry name" value="NAD(P)-bd_dom_sf"/>
</dbReference>
<dbReference type="SUPFAM" id="SSF48179">
    <property type="entry name" value="6-phosphogluconate dehydrogenase C-terminal domain-like"/>
    <property type="match status" value="2"/>
</dbReference>
<dbReference type="PROSITE" id="PS00067">
    <property type="entry name" value="3HCDH"/>
    <property type="match status" value="1"/>
</dbReference>
<dbReference type="Pfam" id="PF00725">
    <property type="entry name" value="3HCDH"/>
    <property type="match status" value="2"/>
</dbReference>
<dbReference type="Pfam" id="PF02737">
    <property type="entry name" value="3HCDH_N"/>
    <property type="match status" value="1"/>
</dbReference>
<dbReference type="RefSeq" id="WP_101072455.1">
    <property type="nucleotide sequence ID" value="NZ_PISP01000001.1"/>
</dbReference>
<dbReference type="InterPro" id="IPR006176">
    <property type="entry name" value="3-OHacyl-CoA_DH_NAD-bd"/>
</dbReference>
<dbReference type="InterPro" id="IPR006108">
    <property type="entry name" value="3HC_DH_C"/>
</dbReference>
<evidence type="ECO:0000259" key="2">
    <source>
        <dbReference type="Pfam" id="PF00725"/>
    </source>
</evidence>
<feature type="domain" description="3-hydroxyacyl-CoA dehydrogenase C-terminal" evidence="2">
    <location>
        <begin position="189"/>
        <end position="286"/>
    </location>
</feature>
<protein>
    <submittedName>
        <fullName evidence="4">3-hydroxybutyryl-CoA dehydrogenase</fullName>
    </submittedName>
</protein>
<keyword evidence="5" id="KW-1185">Reference proteome</keyword>
<dbReference type="Proteomes" id="UP000233398">
    <property type="component" value="Unassembled WGS sequence"/>
</dbReference>
<dbReference type="EMBL" id="PISP01000001">
    <property type="protein sequence ID" value="PKD45055.1"/>
    <property type="molecule type" value="Genomic_DNA"/>
</dbReference>
<dbReference type="Gene3D" id="1.10.1040.50">
    <property type="match status" value="1"/>
</dbReference>
<dbReference type="AlphaFoldDB" id="A0A2N0VLI2"/>
<accession>A0A2N0VLI2</accession>
<dbReference type="OrthoDB" id="9771883at2"/>
<dbReference type="PANTHER" id="PTHR48075:SF5">
    <property type="entry name" value="3-HYDROXYBUTYRYL-COA DEHYDROGENASE"/>
    <property type="match status" value="1"/>
</dbReference>
<sequence>MSLDKNSTVAVIGAGTMGTGIAQIASTFGHRVQLFDISEDQTKDSEKGLVKILQRQVEKERMTQDEVDGILNRITFTNHLNSVEGSHFVIEAIVENLDVKQSTFQKIEALVDQKAIIATNTSSLSIASISSALEHPERFLGIHFFNPAPLMKLVEIIPGISTSSGTVKKARSLIDAWGKTTVQAKDTPGFIVNRVARPFYGEALRIYEEGVADHATIDWAMKELGGFKMGPFELMDLIGHDVNYKVTESVFKEFYYDPRFKPSFAQKRLVEAGRLGRKSGIGFYDYREGAEKVEPNKDKELGENILNRILAMLINEAADAVFMNVASAEDVDLAMTNGVNYPKGLLKWADEIGIETVYHWMNALQVEYREDRYRPNPLLKRKYKNEETFYGDI</sequence>
<evidence type="ECO:0000259" key="3">
    <source>
        <dbReference type="Pfam" id="PF02737"/>
    </source>
</evidence>
<organism evidence="4 5">
    <name type="scientific">Rhodohalobacter barkolensis</name>
    <dbReference type="NCBI Taxonomy" id="2053187"/>
    <lineage>
        <taxon>Bacteria</taxon>
        <taxon>Pseudomonadati</taxon>
        <taxon>Balneolota</taxon>
        <taxon>Balneolia</taxon>
        <taxon>Balneolales</taxon>
        <taxon>Balneolaceae</taxon>
        <taxon>Rhodohalobacter</taxon>
    </lineage>
</organism>
<dbReference type="FunFam" id="3.40.50.720:FF:000009">
    <property type="entry name" value="Fatty oxidation complex, alpha subunit"/>
    <property type="match status" value="1"/>
</dbReference>
<dbReference type="GO" id="GO:0016616">
    <property type="term" value="F:oxidoreductase activity, acting on the CH-OH group of donors, NAD or NADP as acceptor"/>
    <property type="evidence" value="ECO:0007669"/>
    <property type="project" value="InterPro"/>
</dbReference>
<name>A0A2N0VLI2_9BACT</name>
<dbReference type="PANTHER" id="PTHR48075">
    <property type="entry name" value="3-HYDROXYACYL-COA DEHYDROGENASE FAMILY PROTEIN"/>
    <property type="match status" value="1"/>
</dbReference>
<dbReference type="SUPFAM" id="SSF51735">
    <property type="entry name" value="NAD(P)-binding Rossmann-fold domains"/>
    <property type="match status" value="1"/>
</dbReference>
<reference evidence="4 5" key="1">
    <citation type="submission" date="2017-11" db="EMBL/GenBank/DDBJ databases">
        <title>Rhodohalobacter 15182 sp. nov., isolated from a salt lake.</title>
        <authorList>
            <person name="Han S."/>
        </authorList>
    </citation>
    <scope>NUCLEOTIDE SEQUENCE [LARGE SCALE GENOMIC DNA]</scope>
    <source>
        <strain evidence="4 5">15182</strain>
    </source>
</reference>
<dbReference type="GO" id="GO:0006631">
    <property type="term" value="P:fatty acid metabolic process"/>
    <property type="evidence" value="ECO:0007669"/>
    <property type="project" value="InterPro"/>
</dbReference>
<gene>
    <name evidence="4" type="ORF">CWD77_06260</name>
</gene>
<proteinExistence type="predicted"/>
<evidence type="ECO:0000313" key="4">
    <source>
        <dbReference type="EMBL" id="PKD45055.1"/>
    </source>
</evidence>
<evidence type="ECO:0000313" key="5">
    <source>
        <dbReference type="Proteomes" id="UP000233398"/>
    </source>
</evidence>
<feature type="domain" description="3-hydroxyacyl-CoA dehydrogenase NAD binding" evidence="3">
    <location>
        <begin position="8"/>
        <end position="187"/>
    </location>
</feature>
<evidence type="ECO:0000256" key="1">
    <source>
        <dbReference type="ARBA" id="ARBA00023002"/>
    </source>
</evidence>
<comment type="caution">
    <text evidence="4">The sequence shown here is derived from an EMBL/GenBank/DDBJ whole genome shotgun (WGS) entry which is preliminary data.</text>
</comment>
<feature type="domain" description="3-hydroxyacyl-CoA dehydrogenase C-terminal" evidence="2">
    <location>
        <begin position="305"/>
        <end position="386"/>
    </location>
</feature>
<dbReference type="InterPro" id="IPR008927">
    <property type="entry name" value="6-PGluconate_DH-like_C_sf"/>
</dbReference>
<dbReference type="Gene3D" id="3.40.50.720">
    <property type="entry name" value="NAD(P)-binding Rossmann-like Domain"/>
    <property type="match status" value="1"/>
</dbReference>
<dbReference type="GO" id="GO:0070403">
    <property type="term" value="F:NAD+ binding"/>
    <property type="evidence" value="ECO:0007669"/>
    <property type="project" value="InterPro"/>
</dbReference>